<accession>K3WLX4</accession>
<reference evidence="1" key="3">
    <citation type="submission" date="2015-02" db="UniProtKB">
        <authorList>
            <consortium name="EnsemblProtists"/>
        </authorList>
    </citation>
    <scope>IDENTIFICATION</scope>
    <source>
        <strain evidence="1">DAOM BR144</strain>
    </source>
</reference>
<proteinExistence type="predicted"/>
<organism evidence="1 2">
    <name type="scientific">Globisporangium ultimum (strain ATCC 200006 / CBS 805.95 / DAOM BR144)</name>
    <name type="common">Pythium ultimum</name>
    <dbReference type="NCBI Taxonomy" id="431595"/>
    <lineage>
        <taxon>Eukaryota</taxon>
        <taxon>Sar</taxon>
        <taxon>Stramenopiles</taxon>
        <taxon>Oomycota</taxon>
        <taxon>Peronosporomycetes</taxon>
        <taxon>Pythiales</taxon>
        <taxon>Pythiaceae</taxon>
        <taxon>Globisporangium</taxon>
    </lineage>
</organism>
<dbReference type="AlphaFoldDB" id="K3WLX4"/>
<evidence type="ECO:0000313" key="2">
    <source>
        <dbReference type="Proteomes" id="UP000019132"/>
    </source>
</evidence>
<evidence type="ECO:0000313" key="1">
    <source>
        <dbReference type="EnsemblProtists" id="PYU1_T005966"/>
    </source>
</evidence>
<dbReference type="STRING" id="431595.K3WLX4"/>
<dbReference type="eggNOG" id="KOG0192">
    <property type="taxonomic scope" value="Eukaryota"/>
</dbReference>
<dbReference type="EMBL" id="GL376625">
    <property type="status" value="NOT_ANNOTATED_CDS"/>
    <property type="molecule type" value="Genomic_DNA"/>
</dbReference>
<sequence>MLTSFPSSIFKSPLTSFYINDNGFKLASVSSEQFDFFAGLSNFQADFAESTSCGDGGELVNLKGNKICRVKVANPVNPTVLPHATNKSDS</sequence>
<dbReference type="Proteomes" id="UP000019132">
    <property type="component" value="Unassembled WGS sequence"/>
</dbReference>
<reference evidence="2" key="1">
    <citation type="journal article" date="2010" name="Genome Biol.">
        <title>Genome sequence of the necrotrophic plant pathogen Pythium ultimum reveals original pathogenicity mechanisms and effector repertoire.</title>
        <authorList>
            <person name="Levesque C.A."/>
            <person name="Brouwer H."/>
            <person name="Cano L."/>
            <person name="Hamilton J.P."/>
            <person name="Holt C."/>
            <person name="Huitema E."/>
            <person name="Raffaele S."/>
            <person name="Robideau G.P."/>
            <person name="Thines M."/>
            <person name="Win J."/>
            <person name="Zerillo M.M."/>
            <person name="Beakes G.W."/>
            <person name="Boore J.L."/>
            <person name="Busam D."/>
            <person name="Dumas B."/>
            <person name="Ferriera S."/>
            <person name="Fuerstenberg S.I."/>
            <person name="Gachon C.M."/>
            <person name="Gaulin E."/>
            <person name="Govers F."/>
            <person name="Grenville-Briggs L."/>
            <person name="Horner N."/>
            <person name="Hostetler J."/>
            <person name="Jiang R.H."/>
            <person name="Johnson J."/>
            <person name="Krajaejun T."/>
            <person name="Lin H."/>
            <person name="Meijer H.J."/>
            <person name="Moore B."/>
            <person name="Morris P."/>
            <person name="Phuntmart V."/>
            <person name="Puiu D."/>
            <person name="Shetty J."/>
            <person name="Stajich J.E."/>
            <person name="Tripathy S."/>
            <person name="Wawra S."/>
            <person name="van West P."/>
            <person name="Whitty B.R."/>
            <person name="Coutinho P.M."/>
            <person name="Henrissat B."/>
            <person name="Martin F."/>
            <person name="Thomas P.D."/>
            <person name="Tyler B.M."/>
            <person name="De Vries R.P."/>
            <person name="Kamoun S."/>
            <person name="Yandell M."/>
            <person name="Tisserat N."/>
            <person name="Buell C.R."/>
        </authorList>
    </citation>
    <scope>NUCLEOTIDE SEQUENCE</scope>
    <source>
        <strain evidence="2">DAOM:BR144</strain>
    </source>
</reference>
<dbReference type="InParanoid" id="K3WLX4"/>
<dbReference type="HOGENOM" id="CLU_2447476_0_0_1"/>
<dbReference type="EnsemblProtists" id="PYU1_T005966">
    <property type="protein sequence ID" value="PYU1_T005966"/>
    <property type="gene ID" value="PYU1_G005954"/>
</dbReference>
<reference evidence="2" key="2">
    <citation type="submission" date="2010-04" db="EMBL/GenBank/DDBJ databases">
        <authorList>
            <person name="Buell R."/>
            <person name="Hamilton J."/>
            <person name="Hostetler J."/>
        </authorList>
    </citation>
    <scope>NUCLEOTIDE SEQUENCE [LARGE SCALE GENOMIC DNA]</scope>
    <source>
        <strain evidence="2">DAOM:BR144</strain>
    </source>
</reference>
<name>K3WLX4_GLOUD</name>
<keyword evidence="2" id="KW-1185">Reference proteome</keyword>
<dbReference type="VEuPathDB" id="FungiDB:PYU1_G005954"/>
<protein>
    <submittedName>
        <fullName evidence="1">Uncharacterized protein</fullName>
    </submittedName>
</protein>